<dbReference type="InterPro" id="IPR011990">
    <property type="entry name" value="TPR-like_helical_dom_sf"/>
</dbReference>
<dbReference type="InterPro" id="IPR002885">
    <property type="entry name" value="PPR_rpt"/>
</dbReference>
<dbReference type="EMBL" id="JBANAX010000003">
    <property type="protein sequence ID" value="KAL1226404.1"/>
    <property type="molecule type" value="Genomic_DNA"/>
</dbReference>
<evidence type="ECO:0000256" key="1">
    <source>
        <dbReference type="ARBA" id="ARBA00022737"/>
    </source>
</evidence>
<accession>A0ABD1CAW4</accession>
<gene>
    <name evidence="3" type="ORF">V5N11_005327</name>
</gene>
<dbReference type="Gene3D" id="1.25.40.10">
    <property type="entry name" value="Tetratricopeptide repeat domain"/>
    <property type="match status" value="1"/>
</dbReference>
<feature type="repeat" description="PPR" evidence="2">
    <location>
        <begin position="23"/>
        <end position="57"/>
    </location>
</feature>
<proteinExistence type="predicted"/>
<evidence type="ECO:0000256" key="2">
    <source>
        <dbReference type="PROSITE-ProRule" id="PRU00708"/>
    </source>
</evidence>
<keyword evidence="1" id="KW-0677">Repeat</keyword>
<dbReference type="NCBIfam" id="TIGR00756">
    <property type="entry name" value="PPR"/>
    <property type="match status" value="1"/>
</dbReference>
<keyword evidence="4" id="KW-1185">Reference proteome</keyword>
<dbReference type="PROSITE" id="PS51375">
    <property type="entry name" value="PPR"/>
    <property type="match status" value="1"/>
</dbReference>
<evidence type="ECO:0000313" key="4">
    <source>
        <dbReference type="Proteomes" id="UP001558713"/>
    </source>
</evidence>
<comment type="caution">
    <text evidence="3">The sequence shown here is derived from an EMBL/GenBank/DDBJ whole genome shotgun (WGS) entry which is preliminary data.</text>
</comment>
<sequence length="83" mass="9320">MSALKEEADALFRKLKEDEILPDSGTYNTLIRARFRDGNKTASAELIKEMRSCGFEGDASTIALVTNMLHNGRLEKTFLHMLS</sequence>
<dbReference type="AlphaFoldDB" id="A0ABD1CAW4"/>
<reference evidence="3 4" key="1">
    <citation type="submission" date="2024-04" db="EMBL/GenBank/DDBJ databases">
        <title>Genome assembly C_amara_ONT_v2.</title>
        <authorList>
            <person name="Yant L."/>
            <person name="Moore C."/>
            <person name="Slenker M."/>
        </authorList>
    </citation>
    <scope>NUCLEOTIDE SEQUENCE [LARGE SCALE GENOMIC DNA]</scope>
    <source>
        <tissue evidence="3">Leaf</tissue>
    </source>
</reference>
<dbReference type="Proteomes" id="UP001558713">
    <property type="component" value="Unassembled WGS sequence"/>
</dbReference>
<name>A0ABD1CAW4_CARAN</name>
<protein>
    <submittedName>
        <fullName evidence="3">Pentatricopeptide repeat-containing protein</fullName>
    </submittedName>
</protein>
<organism evidence="3 4">
    <name type="scientific">Cardamine amara subsp. amara</name>
    <dbReference type="NCBI Taxonomy" id="228776"/>
    <lineage>
        <taxon>Eukaryota</taxon>
        <taxon>Viridiplantae</taxon>
        <taxon>Streptophyta</taxon>
        <taxon>Embryophyta</taxon>
        <taxon>Tracheophyta</taxon>
        <taxon>Spermatophyta</taxon>
        <taxon>Magnoliopsida</taxon>
        <taxon>eudicotyledons</taxon>
        <taxon>Gunneridae</taxon>
        <taxon>Pentapetalae</taxon>
        <taxon>rosids</taxon>
        <taxon>malvids</taxon>
        <taxon>Brassicales</taxon>
        <taxon>Brassicaceae</taxon>
        <taxon>Cardamineae</taxon>
        <taxon>Cardamine</taxon>
    </lineage>
</organism>
<evidence type="ECO:0000313" key="3">
    <source>
        <dbReference type="EMBL" id="KAL1226404.1"/>
    </source>
</evidence>